<dbReference type="PANTHER" id="PTHR11715:SF3">
    <property type="entry name" value="GLYCINE CLEAVAGE SYSTEM H PROTEIN-RELATED"/>
    <property type="match status" value="1"/>
</dbReference>
<dbReference type="SUPFAM" id="SSF51230">
    <property type="entry name" value="Single hybrid motif"/>
    <property type="match status" value="1"/>
</dbReference>
<sequence>MISGAVSANGREALFTRRRLVNVQGFRVIAQNLTKQTARASVYRKFHVSTIAQQKYFSEKHEWVSLEGDANIGEAGALESVKAASDLYSPISGTVTEINETARDEPKIVNESPHEDGWLFKMTVGDAKDLEELMDEGTYTEFLKTPVIKIHYPQEYDACGLLLGASTVTLVFLVQMTFTFRPNISNMATGQWSLSPRHYLCADTRGRLGNQMFQYASVFGVSRRTNMSMRIKRSDLVAKYFHVSAADSWKYFEHVEEELKMEFRFKKTIAVFAERVFEEAVKGTKYYGKGGAFVGIHIRRGDMATFA</sequence>
<dbReference type="Proteomes" id="UP001164746">
    <property type="component" value="Chromosome 8"/>
</dbReference>
<evidence type="ECO:0000313" key="1">
    <source>
        <dbReference type="EMBL" id="WAR13371.1"/>
    </source>
</evidence>
<dbReference type="Pfam" id="PF01597">
    <property type="entry name" value="GCV_H"/>
    <property type="match status" value="1"/>
</dbReference>
<dbReference type="InterPro" id="IPR033753">
    <property type="entry name" value="GCV_H/Fam206"/>
</dbReference>
<dbReference type="Gene3D" id="2.40.50.100">
    <property type="match status" value="1"/>
</dbReference>
<feature type="non-terminal residue" evidence="1">
    <location>
        <position position="307"/>
    </location>
</feature>
<dbReference type="InterPro" id="IPR002930">
    <property type="entry name" value="GCV_H"/>
</dbReference>
<accession>A0ABY7EXD5</accession>
<reference evidence="1" key="1">
    <citation type="submission" date="2022-11" db="EMBL/GenBank/DDBJ databases">
        <title>Centuries of genome instability and evolution in soft-shell clam transmissible cancer (bioRxiv).</title>
        <authorList>
            <person name="Hart S.F.M."/>
            <person name="Yonemitsu M.A."/>
            <person name="Giersch R.M."/>
            <person name="Beal B.F."/>
            <person name="Arriagada G."/>
            <person name="Davis B.W."/>
            <person name="Ostrander E.A."/>
            <person name="Goff S.P."/>
            <person name="Metzger M.J."/>
        </authorList>
    </citation>
    <scope>NUCLEOTIDE SEQUENCE</scope>
    <source>
        <strain evidence="1">MELC-2E11</strain>
        <tissue evidence="1">Siphon/mantle</tissue>
    </source>
</reference>
<proteinExistence type="predicted"/>
<dbReference type="CDD" id="cd06848">
    <property type="entry name" value="GCS_H"/>
    <property type="match status" value="1"/>
</dbReference>
<protein>
    <submittedName>
        <fullName evidence="1">GCSH-like protein</fullName>
    </submittedName>
</protein>
<keyword evidence="2" id="KW-1185">Reference proteome</keyword>
<name>A0ABY7EXD5_MYAAR</name>
<organism evidence="1 2">
    <name type="scientific">Mya arenaria</name>
    <name type="common">Soft-shell clam</name>
    <dbReference type="NCBI Taxonomy" id="6604"/>
    <lineage>
        <taxon>Eukaryota</taxon>
        <taxon>Metazoa</taxon>
        <taxon>Spiralia</taxon>
        <taxon>Lophotrochozoa</taxon>
        <taxon>Mollusca</taxon>
        <taxon>Bivalvia</taxon>
        <taxon>Autobranchia</taxon>
        <taxon>Heteroconchia</taxon>
        <taxon>Euheterodonta</taxon>
        <taxon>Imparidentia</taxon>
        <taxon>Neoheterodontei</taxon>
        <taxon>Myida</taxon>
        <taxon>Myoidea</taxon>
        <taxon>Myidae</taxon>
        <taxon>Mya</taxon>
    </lineage>
</organism>
<gene>
    <name evidence="1" type="ORF">MAR_027551</name>
</gene>
<dbReference type="EMBL" id="CP111019">
    <property type="protein sequence ID" value="WAR13371.1"/>
    <property type="molecule type" value="Genomic_DNA"/>
</dbReference>
<dbReference type="InterPro" id="IPR011053">
    <property type="entry name" value="Single_hybrid_motif"/>
</dbReference>
<dbReference type="PANTHER" id="PTHR11715">
    <property type="entry name" value="GLYCINE CLEAVAGE SYSTEM H PROTEIN"/>
    <property type="match status" value="1"/>
</dbReference>
<evidence type="ECO:0000313" key="2">
    <source>
        <dbReference type="Proteomes" id="UP001164746"/>
    </source>
</evidence>